<feature type="transmembrane region" description="Helical" evidence="1">
    <location>
        <begin position="69"/>
        <end position="90"/>
    </location>
</feature>
<dbReference type="AlphaFoldDB" id="A0A3A1YL57"/>
<feature type="transmembrane region" description="Helical" evidence="1">
    <location>
        <begin position="168"/>
        <end position="187"/>
    </location>
</feature>
<keyword evidence="3" id="KW-1185">Reference proteome</keyword>
<evidence type="ECO:0000313" key="2">
    <source>
        <dbReference type="EMBL" id="RIY37969.1"/>
    </source>
</evidence>
<feature type="transmembrane region" description="Helical" evidence="1">
    <location>
        <begin position="267"/>
        <end position="288"/>
    </location>
</feature>
<dbReference type="EMBL" id="NRJG01000069">
    <property type="protein sequence ID" value="RIY37969.1"/>
    <property type="molecule type" value="Genomic_DNA"/>
</dbReference>
<keyword evidence="1" id="KW-1133">Transmembrane helix</keyword>
<feature type="transmembrane region" description="Helical" evidence="1">
    <location>
        <begin position="142"/>
        <end position="162"/>
    </location>
</feature>
<dbReference type="OrthoDB" id="5676488at2"/>
<feature type="transmembrane region" description="Helical" evidence="1">
    <location>
        <begin position="9"/>
        <end position="26"/>
    </location>
</feature>
<evidence type="ECO:0000313" key="3">
    <source>
        <dbReference type="Proteomes" id="UP000265916"/>
    </source>
</evidence>
<accession>A0A3A1YL57</accession>
<keyword evidence="1" id="KW-0472">Membrane</keyword>
<name>A0A3A1YL57_9GAMM</name>
<dbReference type="RefSeq" id="WP_119531355.1">
    <property type="nucleotide sequence ID" value="NZ_JBHSSP010000013.1"/>
</dbReference>
<comment type="caution">
    <text evidence="2">The sequence shown here is derived from an EMBL/GenBank/DDBJ whole genome shotgun (WGS) entry which is preliminary data.</text>
</comment>
<feature type="transmembrane region" description="Helical" evidence="1">
    <location>
        <begin position="38"/>
        <end position="57"/>
    </location>
</feature>
<sequence>MLNHLRHNYIFYFLFIVFLFLGYFDAKIQNQFLTGYYRLPYFILAVFTTFFCYTYCYKNAKLCATQSANYRKLALVTLGYTLYQIIAFFVKRDPGKGELTIYLIVLIATVIFYVKDDTRLKVVEGTPEHTQAFSYERKYTNWIIYPSLIVVFALQNIFYFYVDAGFQIYYNAFFQVAFGIAIANAAMIITKTRLDVVKLVFLVAETLFLICGFIYLIAILAIKFDLFAAQPLIKQNLIIEYAIIVFAISAINLIISFSKNWKGLIGFALKFSSLIFYLNFWLVAYRAVYY</sequence>
<feature type="transmembrane region" description="Helical" evidence="1">
    <location>
        <begin position="96"/>
        <end position="114"/>
    </location>
</feature>
<reference evidence="2 3" key="1">
    <citation type="submission" date="2017-08" db="EMBL/GenBank/DDBJ databases">
        <title>Reclassification of Bisgaard taxon 37 and 44.</title>
        <authorList>
            <person name="Christensen H."/>
        </authorList>
    </citation>
    <scope>NUCLEOTIDE SEQUENCE [LARGE SCALE GENOMIC DNA]</scope>
    <source>
        <strain evidence="2 3">111</strain>
    </source>
</reference>
<dbReference type="Proteomes" id="UP000265916">
    <property type="component" value="Unassembled WGS sequence"/>
</dbReference>
<organism evidence="2 3">
    <name type="scientific">Psittacicella hinzii</name>
    <dbReference type="NCBI Taxonomy" id="2028575"/>
    <lineage>
        <taxon>Bacteria</taxon>
        <taxon>Pseudomonadati</taxon>
        <taxon>Pseudomonadota</taxon>
        <taxon>Gammaproteobacteria</taxon>
        <taxon>Pasteurellales</taxon>
        <taxon>Psittacicellaceae</taxon>
        <taxon>Psittacicella</taxon>
    </lineage>
</organism>
<feature type="transmembrane region" description="Helical" evidence="1">
    <location>
        <begin position="199"/>
        <end position="222"/>
    </location>
</feature>
<gene>
    <name evidence="2" type="ORF">CKF58_04365</name>
</gene>
<keyword evidence="1" id="KW-0812">Transmembrane</keyword>
<proteinExistence type="predicted"/>
<protein>
    <submittedName>
        <fullName evidence="2">Uncharacterized protein</fullName>
    </submittedName>
</protein>
<feature type="transmembrane region" description="Helical" evidence="1">
    <location>
        <begin position="237"/>
        <end position="255"/>
    </location>
</feature>
<evidence type="ECO:0000256" key="1">
    <source>
        <dbReference type="SAM" id="Phobius"/>
    </source>
</evidence>